<protein>
    <recommendedName>
        <fullName evidence="2">DUF6440 domain-containing protein</fullName>
    </recommendedName>
</protein>
<reference evidence="3 4" key="1">
    <citation type="submission" date="2014-12" db="EMBL/GenBank/DDBJ databases">
        <title>Draft genome sequences of 10 type strains of Lactococcus.</title>
        <authorList>
            <person name="Sun Z."/>
            <person name="Zhong Z."/>
            <person name="Liu W."/>
            <person name="Zhang W."/>
            <person name="Zhang H."/>
        </authorList>
    </citation>
    <scope>NUCLEOTIDE SEQUENCE [LARGE SCALE GENOMIC DNA]</scope>
    <source>
        <strain evidence="3 4">DSM 20686</strain>
    </source>
</reference>
<proteinExistence type="predicted"/>
<organism evidence="3 4">
    <name type="scientific">Pseudolactococcus plantarum</name>
    <dbReference type="NCBI Taxonomy" id="1365"/>
    <lineage>
        <taxon>Bacteria</taxon>
        <taxon>Bacillati</taxon>
        <taxon>Bacillota</taxon>
        <taxon>Bacilli</taxon>
        <taxon>Lactobacillales</taxon>
        <taxon>Streptococcaceae</taxon>
        <taxon>Pseudolactococcus</taxon>
    </lineage>
</organism>
<dbReference type="STRING" id="1348632.GCA_001591745_01171"/>
<evidence type="ECO:0000256" key="1">
    <source>
        <dbReference type="SAM" id="MobiDB-lite"/>
    </source>
</evidence>
<dbReference type="InterPro" id="IPR045515">
    <property type="entry name" value="DUF6440"/>
</dbReference>
<sequence length="103" mass="11507">MKADFVADMERFTQSQIQGILTKRRIKMFTKNDIKTRFERTTGGAFQGIDIITDKVTGVQYLLVTRDTGAGLTPLIDGDGKPVLSKTETDKEKSVSDKYVSPF</sequence>
<evidence type="ECO:0000313" key="3">
    <source>
        <dbReference type="EMBL" id="PCS06488.1"/>
    </source>
</evidence>
<feature type="domain" description="DUF6440" evidence="2">
    <location>
        <begin position="37"/>
        <end position="84"/>
    </location>
</feature>
<evidence type="ECO:0000259" key="2">
    <source>
        <dbReference type="Pfam" id="PF20037"/>
    </source>
</evidence>
<dbReference type="Proteomes" id="UP000242246">
    <property type="component" value="Unassembled WGS sequence"/>
</dbReference>
<dbReference type="AlphaFoldDB" id="A0A2A5RZB4"/>
<dbReference type="EMBL" id="JXJX01000008">
    <property type="protein sequence ID" value="PCS06488.1"/>
    <property type="molecule type" value="Genomic_DNA"/>
</dbReference>
<keyword evidence="4" id="KW-1185">Reference proteome</keyword>
<accession>A0A2A5RZB4</accession>
<feature type="region of interest" description="Disordered" evidence="1">
    <location>
        <begin position="76"/>
        <end position="103"/>
    </location>
</feature>
<evidence type="ECO:0000313" key="4">
    <source>
        <dbReference type="Proteomes" id="UP000242246"/>
    </source>
</evidence>
<gene>
    <name evidence="3" type="ORF">RU87_GL001697</name>
</gene>
<dbReference type="Pfam" id="PF20037">
    <property type="entry name" value="DUF6440"/>
    <property type="match status" value="1"/>
</dbReference>
<name>A0A2A5RZB4_9LACT</name>
<comment type="caution">
    <text evidence="3">The sequence shown here is derived from an EMBL/GenBank/DDBJ whole genome shotgun (WGS) entry which is preliminary data.</text>
</comment>
<feature type="compositionally biased region" description="Basic and acidic residues" evidence="1">
    <location>
        <begin position="87"/>
        <end position="96"/>
    </location>
</feature>